<accession>A0AAV7JZB6</accession>
<proteinExistence type="predicted"/>
<dbReference type="Pfam" id="PF25037">
    <property type="entry name" value="VPS13_C"/>
    <property type="match status" value="1"/>
</dbReference>
<reference evidence="2 3" key="1">
    <citation type="journal article" date="2023" name="BMC Biol.">
        <title>The compact genome of the sponge Oopsacas minuta (Hexactinellida) is lacking key metazoan core genes.</title>
        <authorList>
            <person name="Santini S."/>
            <person name="Schenkelaars Q."/>
            <person name="Jourda C."/>
            <person name="Duchesne M."/>
            <person name="Belahbib H."/>
            <person name="Rocher C."/>
            <person name="Selva M."/>
            <person name="Riesgo A."/>
            <person name="Vervoort M."/>
            <person name="Leys S.P."/>
            <person name="Kodjabachian L."/>
            <person name="Le Bivic A."/>
            <person name="Borchiellini C."/>
            <person name="Claverie J.M."/>
            <person name="Renard E."/>
        </authorList>
    </citation>
    <scope>NUCLEOTIDE SEQUENCE [LARGE SCALE GENOMIC DNA]</scope>
    <source>
        <strain evidence="2">SPO-2</strain>
    </source>
</reference>
<evidence type="ECO:0000259" key="1">
    <source>
        <dbReference type="Pfam" id="PF25037"/>
    </source>
</evidence>
<dbReference type="EMBL" id="JAKMXF010000277">
    <property type="protein sequence ID" value="KAI6653366.1"/>
    <property type="molecule type" value="Genomic_DNA"/>
</dbReference>
<comment type="caution">
    <text evidence="2">The sequence shown here is derived from an EMBL/GenBank/DDBJ whole genome shotgun (WGS) entry which is preliminary data.</text>
</comment>
<feature type="domain" description="Intermembrane lipid transfer protein VPS13-like C-terminal" evidence="1">
    <location>
        <begin position="22"/>
        <end position="109"/>
    </location>
</feature>
<protein>
    <recommendedName>
        <fullName evidence="1">Intermembrane lipid transfer protein VPS13-like C-terminal domain-containing protein</fullName>
    </recommendedName>
</protein>
<dbReference type="InterPro" id="IPR056748">
    <property type="entry name" value="VPS13-like_C"/>
</dbReference>
<name>A0AAV7JZB6_9METZ</name>
<evidence type="ECO:0000313" key="3">
    <source>
        <dbReference type="Proteomes" id="UP001165289"/>
    </source>
</evidence>
<dbReference type="AlphaFoldDB" id="A0AAV7JZB6"/>
<evidence type="ECO:0000313" key="2">
    <source>
        <dbReference type="EMBL" id="KAI6653366.1"/>
    </source>
</evidence>
<keyword evidence="3" id="KW-1185">Reference proteome</keyword>
<sequence>MVTWLLAFETCVVSGDFYVLVINNCLLIRVFDLQSALGNFILNDIENAKYLRTLVYKGHLLIEESKNIAIFIVTNKLLIKAERKNFDPLNPWKDEAIYPFEEITHEMDLSLDGKKTILILHIVKHRTLFSHGKPRVMISTSDHKSADIFAAQFNQALAEFNSSY</sequence>
<organism evidence="2 3">
    <name type="scientific">Oopsacas minuta</name>
    <dbReference type="NCBI Taxonomy" id="111878"/>
    <lineage>
        <taxon>Eukaryota</taxon>
        <taxon>Metazoa</taxon>
        <taxon>Porifera</taxon>
        <taxon>Hexactinellida</taxon>
        <taxon>Hexasterophora</taxon>
        <taxon>Lyssacinosida</taxon>
        <taxon>Leucopsacidae</taxon>
        <taxon>Oopsacas</taxon>
    </lineage>
</organism>
<dbReference type="Proteomes" id="UP001165289">
    <property type="component" value="Unassembled WGS sequence"/>
</dbReference>
<gene>
    <name evidence="2" type="ORF">LOD99_3586</name>
</gene>